<comment type="similarity">
    <text evidence="1">Belongs to the C19orf12 family.</text>
</comment>
<reference evidence="2" key="1">
    <citation type="submission" date="2025-08" db="UniProtKB">
        <authorList>
            <consortium name="Ensembl"/>
        </authorList>
    </citation>
    <scope>IDENTIFICATION</scope>
</reference>
<keyword evidence="3" id="KW-1185">Reference proteome</keyword>
<dbReference type="PANTHER" id="PTHR31493">
    <property type="entry name" value="NAZO FAMILY MEMBER"/>
    <property type="match status" value="1"/>
</dbReference>
<dbReference type="Proteomes" id="UP000261600">
    <property type="component" value="Unplaced"/>
</dbReference>
<dbReference type="AlphaFoldDB" id="A0A3Q3J8Z8"/>
<name>A0A3Q3J8Z8_MONAL</name>
<accession>A0A3Q3J8Z8</accession>
<dbReference type="PANTHER" id="PTHR31493:SF1">
    <property type="entry name" value="PROTEIN C19ORF12"/>
    <property type="match status" value="1"/>
</dbReference>
<evidence type="ECO:0000313" key="3">
    <source>
        <dbReference type="Proteomes" id="UP000261600"/>
    </source>
</evidence>
<evidence type="ECO:0000256" key="1">
    <source>
        <dbReference type="ARBA" id="ARBA00029457"/>
    </source>
</evidence>
<protein>
    <submittedName>
        <fullName evidence="2">Uncharacterized protein</fullName>
    </submittedName>
</protein>
<reference evidence="2" key="2">
    <citation type="submission" date="2025-09" db="UniProtKB">
        <authorList>
            <consortium name="Ensembl"/>
        </authorList>
    </citation>
    <scope>IDENTIFICATION</scope>
</reference>
<organism evidence="2 3">
    <name type="scientific">Monopterus albus</name>
    <name type="common">Swamp eel</name>
    <dbReference type="NCBI Taxonomy" id="43700"/>
    <lineage>
        <taxon>Eukaryota</taxon>
        <taxon>Metazoa</taxon>
        <taxon>Chordata</taxon>
        <taxon>Craniata</taxon>
        <taxon>Vertebrata</taxon>
        <taxon>Euteleostomi</taxon>
        <taxon>Actinopterygii</taxon>
        <taxon>Neopterygii</taxon>
        <taxon>Teleostei</taxon>
        <taxon>Neoteleostei</taxon>
        <taxon>Acanthomorphata</taxon>
        <taxon>Anabantaria</taxon>
        <taxon>Synbranchiformes</taxon>
        <taxon>Synbranchidae</taxon>
        <taxon>Monopterus</taxon>
    </lineage>
</organism>
<sequence length="55" mass="5422">MAPRIDDVMHLCCEISAHDQIKVAVKNSAKGAAAAGGGAFVGGMLGGPPGIFVGK</sequence>
<evidence type="ECO:0000313" key="2">
    <source>
        <dbReference type="Ensembl" id="ENSMALP00000009942.1"/>
    </source>
</evidence>
<proteinExistence type="inferred from homology"/>
<dbReference type="STRING" id="43700.ENSMALP00000009942"/>
<dbReference type="Ensembl" id="ENSMALT00000010152.1">
    <property type="protein sequence ID" value="ENSMALP00000009942.1"/>
    <property type="gene ID" value="ENSMALG00000007080.1"/>
</dbReference>
<dbReference type="InterPro" id="IPR033369">
    <property type="entry name" value="C19orf12"/>
</dbReference>
<dbReference type="Pfam" id="PF20721">
    <property type="entry name" value="C19orf12"/>
    <property type="match status" value="1"/>
</dbReference>